<protein>
    <submittedName>
        <fullName evidence="2">Uncharacterized protein</fullName>
    </submittedName>
</protein>
<evidence type="ECO:0000256" key="1">
    <source>
        <dbReference type="SAM" id="MobiDB-lite"/>
    </source>
</evidence>
<name>A0A1R3JIF7_9ROSI</name>
<feature type="compositionally biased region" description="Acidic residues" evidence="1">
    <location>
        <begin position="55"/>
        <end position="67"/>
    </location>
</feature>
<dbReference type="AlphaFoldDB" id="A0A1R3JIF7"/>
<gene>
    <name evidence="2" type="ORF">COLO4_16273</name>
</gene>
<dbReference type="Proteomes" id="UP000187203">
    <property type="component" value="Unassembled WGS sequence"/>
</dbReference>
<dbReference type="EMBL" id="AWUE01015996">
    <property type="protein sequence ID" value="OMO94593.1"/>
    <property type="molecule type" value="Genomic_DNA"/>
</dbReference>
<organism evidence="2 3">
    <name type="scientific">Corchorus olitorius</name>
    <dbReference type="NCBI Taxonomy" id="93759"/>
    <lineage>
        <taxon>Eukaryota</taxon>
        <taxon>Viridiplantae</taxon>
        <taxon>Streptophyta</taxon>
        <taxon>Embryophyta</taxon>
        <taxon>Tracheophyta</taxon>
        <taxon>Spermatophyta</taxon>
        <taxon>Magnoliopsida</taxon>
        <taxon>eudicotyledons</taxon>
        <taxon>Gunneridae</taxon>
        <taxon>Pentapetalae</taxon>
        <taxon>rosids</taxon>
        <taxon>malvids</taxon>
        <taxon>Malvales</taxon>
        <taxon>Malvaceae</taxon>
        <taxon>Grewioideae</taxon>
        <taxon>Apeibeae</taxon>
        <taxon>Corchorus</taxon>
    </lineage>
</organism>
<comment type="caution">
    <text evidence="2">The sequence shown here is derived from an EMBL/GenBank/DDBJ whole genome shotgun (WGS) entry which is preliminary data.</text>
</comment>
<evidence type="ECO:0000313" key="2">
    <source>
        <dbReference type="EMBL" id="OMO94593.1"/>
    </source>
</evidence>
<dbReference type="OrthoDB" id="1110706at2759"/>
<keyword evidence="3" id="KW-1185">Reference proteome</keyword>
<reference evidence="3" key="1">
    <citation type="submission" date="2013-09" db="EMBL/GenBank/DDBJ databases">
        <title>Corchorus olitorius genome sequencing.</title>
        <authorList>
            <person name="Alam M."/>
            <person name="Haque M.S."/>
            <person name="Islam M.S."/>
            <person name="Emdad E.M."/>
            <person name="Islam M.M."/>
            <person name="Ahmed B."/>
            <person name="Halim A."/>
            <person name="Hossen Q.M.M."/>
            <person name="Hossain M.Z."/>
            <person name="Ahmed R."/>
            <person name="Khan M.M."/>
            <person name="Islam R."/>
            <person name="Rashid M.M."/>
            <person name="Khan S.A."/>
            <person name="Rahman M.S."/>
            <person name="Alam M."/>
            <person name="Yahiya A.S."/>
            <person name="Khan M.S."/>
            <person name="Azam M.S."/>
            <person name="Haque T."/>
            <person name="Lashkar M.Z.H."/>
            <person name="Akhand A.I."/>
            <person name="Morshed G."/>
            <person name="Roy S."/>
            <person name="Uddin K.S."/>
            <person name="Rabeya T."/>
            <person name="Hossain A.S."/>
            <person name="Chowdhury A."/>
            <person name="Snigdha A.R."/>
            <person name="Mortoza M.S."/>
            <person name="Matin S.A."/>
            <person name="Hoque S.M.E."/>
            <person name="Islam M.K."/>
            <person name="Roy D.K."/>
            <person name="Haider R."/>
            <person name="Moosa M.M."/>
            <person name="Elias S.M."/>
            <person name="Hasan A.M."/>
            <person name="Jahan S."/>
            <person name="Shafiuddin M."/>
            <person name="Mahmood N."/>
            <person name="Shommy N.S."/>
        </authorList>
    </citation>
    <scope>NUCLEOTIDE SEQUENCE [LARGE SCALE GENOMIC DNA]</scope>
    <source>
        <strain evidence="3">cv. O-4</strain>
    </source>
</reference>
<feature type="region of interest" description="Disordered" evidence="1">
    <location>
        <begin position="1"/>
        <end position="21"/>
    </location>
</feature>
<proteinExistence type="predicted"/>
<evidence type="ECO:0000313" key="3">
    <source>
        <dbReference type="Proteomes" id="UP000187203"/>
    </source>
</evidence>
<accession>A0A1R3JIF7</accession>
<feature type="region of interest" description="Disordered" evidence="1">
    <location>
        <begin position="51"/>
        <end position="73"/>
    </location>
</feature>
<sequence>MGSKNDPNEDDQEIHLGNSANHIDKRLYTEVDTEQSANTINGVLCVYETVTEESQASEEEEEDDCNDENYQVGLGNDDELAKRAQEFIAKVNSEWKAEMLNDDGPPMCIYDYDNF</sequence>